<dbReference type="InterPro" id="IPR039761">
    <property type="entry name" value="Bms1/Tsr1"/>
</dbReference>
<evidence type="ECO:0000256" key="2">
    <source>
        <dbReference type="ARBA" id="ARBA00022517"/>
    </source>
</evidence>
<feature type="compositionally biased region" description="Acidic residues" evidence="11">
    <location>
        <begin position="669"/>
        <end position="692"/>
    </location>
</feature>
<evidence type="ECO:0000256" key="5">
    <source>
        <dbReference type="ARBA" id="ARBA00022801"/>
    </source>
</evidence>
<dbReference type="SMART" id="SM00785">
    <property type="entry name" value="AARP2CN"/>
    <property type="match status" value="1"/>
</dbReference>
<feature type="compositionally biased region" description="Basic and acidic residues" evidence="11">
    <location>
        <begin position="586"/>
        <end position="597"/>
    </location>
</feature>
<gene>
    <name evidence="13" type="ORF">SISSUDRAFT_1113734</name>
</gene>
<evidence type="ECO:0000256" key="11">
    <source>
        <dbReference type="SAM" id="MobiDB-lite"/>
    </source>
</evidence>
<keyword evidence="3" id="KW-0597">Phosphoprotein</keyword>
<dbReference type="GO" id="GO:0000462">
    <property type="term" value="P:maturation of SSU-rRNA from tricistronic rRNA transcript (SSU-rRNA, 5.8S rRNA, LSU-rRNA)"/>
    <property type="evidence" value="ECO:0007669"/>
    <property type="project" value="TreeGrafter"/>
</dbReference>
<feature type="region of interest" description="Disordered" evidence="11">
    <location>
        <begin position="399"/>
        <end position="568"/>
    </location>
</feature>
<keyword evidence="14" id="KW-1185">Reference proteome</keyword>
<keyword evidence="2" id="KW-0690">Ribosome biogenesis</keyword>
<sequence length="1183" mass="133345">MEDRPHKAHHAAQSGAKAEKKADKKGRGKAKQQGFNEKAFAPKSGRRADRQGRRAVEIDQTRLHVPLVNRTPDDEPPPVIVAIVGPPGVGKTTLIKSLVKRYTKHTLTEVKGPITVVSGKKRRLTFVECNNDMNSMIDIGKIADLVLLMIDGSFGFEMETFEFLNILQAHGFPKVIGVLTHLDLIKKLATQRATKKALKKRFWTEIYQGAKLFYLSGILNGRYPDTEILNLSRFISVMKFRPLVFRNTHPYLLADRLEDMTPRQDVVANPKMDRTVTLYGYLRGTNLREGTAVHVPGVGDLRVKSVKALGDPCPLPTTESEKRRKLADRQRLIHAPMSDVGGVLYDKDAVYINVGGSFTRGAEGVPQGEGEQMVMDLQDVDEGIEAGIKKSQIRLFGTSEKPLSVGDARLPGSDESDDESESDASGSGSGSEDEDEASDVDSELGDSDEDAEDDEEEQEEDLDDPSRGDRGRTSLRRPPRSLPSLPSTSKSKEGREEVEYAESDDDLGDESGPSNRVDQDDHVEIGDDDEDDEDEDADEDEDEEDEAPRWKANLAQKSQEAFKQSMKRRKVDWISLVYSTELDPVEVVRRGTGRDMPSDSDSENGEEEEDELFVVKKDKDGTGVGEQEVLDQIKEAIDEESLERWEDEDVLDGIRGLFITGGQGGAGDGEAEGGEEEGGDFEDLEAGDGAENEEGKDGESAVPKPKPTMSLEESRAAALAAKKEILKRKFDEQYDDPDDPDGGEKMDFYETKKDEMARQLALNAKEFEGLDKESRLMVEGHRPGSYIRIELMDVPCELIDSFDPAYPLLVGGLLPAEEKFGFLQVRIKRHRWYTRTLKTNDPLIFSLGWRRFQSIPIYSLDDHSIRMRMLKYTPEHMHCYATFYAPISLPNTAFCAFTSLSSGTSNFRISATGVVLDVDRSSKIVKKIKLTGYPMKIFKNTAFIKDMFNSALEVAKFEGANVRTVSGIRGQVKKALAKPDGAFRATFEDKVLMSDVIFLRAWYSIEPRKFYNPVTSMLLKDKGEWKGMRLTGAVRRDEGIKTPLNVNSTYKPVERIARRFNPLKIPRKLQEALPYASKPKVMKPQKRETYLQKRAVVLEPEEKKAIALMQQIRAIRKDQVVKRKEKKHERNEQKRKEIEKREEGRKEKEKEERKEYMRVAGIKKKREEALENGQGRSKRRRMK</sequence>
<dbReference type="GO" id="GO:0000479">
    <property type="term" value="P:endonucleolytic cleavage of tricistronic rRNA transcript (SSU-rRNA, 5.8S rRNA, LSU-rRNA)"/>
    <property type="evidence" value="ECO:0007669"/>
    <property type="project" value="TreeGrafter"/>
</dbReference>
<comment type="catalytic activity">
    <reaction evidence="9">
        <text>GTP + H2O = GDP + phosphate + H(+)</text>
        <dbReference type="Rhea" id="RHEA:19669"/>
        <dbReference type="ChEBI" id="CHEBI:15377"/>
        <dbReference type="ChEBI" id="CHEBI:15378"/>
        <dbReference type="ChEBI" id="CHEBI:37565"/>
        <dbReference type="ChEBI" id="CHEBI:43474"/>
        <dbReference type="ChEBI" id="CHEBI:58189"/>
    </reaction>
    <physiologicalReaction direction="left-to-right" evidence="9">
        <dbReference type="Rhea" id="RHEA:19670"/>
    </physiologicalReaction>
</comment>
<dbReference type="PROSITE" id="PS51714">
    <property type="entry name" value="G_BMS1"/>
    <property type="match status" value="1"/>
</dbReference>
<feature type="compositionally biased region" description="Acidic residues" evidence="11">
    <location>
        <begin position="431"/>
        <end position="463"/>
    </location>
</feature>
<evidence type="ECO:0000256" key="4">
    <source>
        <dbReference type="ARBA" id="ARBA00022741"/>
    </source>
</evidence>
<feature type="compositionally biased region" description="Basic residues" evidence="11">
    <location>
        <begin position="1"/>
        <end position="10"/>
    </location>
</feature>
<feature type="region of interest" description="Disordered" evidence="11">
    <location>
        <begin position="1119"/>
        <end position="1183"/>
    </location>
</feature>
<dbReference type="InterPro" id="IPR012948">
    <property type="entry name" value="AARP2CN"/>
</dbReference>
<dbReference type="Gene3D" id="3.40.50.300">
    <property type="entry name" value="P-loop containing nucleotide triphosphate hydrolases"/>
    <property type="match status" value="1"/>
</dbReference>
<evidence type="ECO:0000259" key="12">
    <source>
        <dbReference type="PROSITE" id="PS51714"/>
    </source>
</evidence>
<dbReference type="AlphaFoldDB" id="A0A166E3M4"/>
<dbReference type="InterPro" id="IPR027417">
    <property type="entry name" value="P-loop_NTPase"/>
</dbReference>
<dbReference type="InterPro" id="IPR007034">
    <property type="entry name" value="BMS1_TSR1_C"/>
</dbReference>
<feature type="region of interest" description="Disordered" evidence="11">
    <location>
        <begin position="657"/>
        <end position="713"/>
    </location>
</feature>
<dbReference type="GO" id="GO:0005654">
    <property type="term" value="C:nucleoplasm"/>
    <property type="evidence" value="ECO:0007669"/>
    <property type="project" value="UniProtKB-ARBA"/>
</dbReference>
<feature type="compositionally biased region" description="Acidic residues" evidence="11">
    <location>
        <begin position="526"/>
        <end position="546"/>
    </location>
</feature>
<evidence type="ECO:0000256" key="3">
    <source>
        <dbReference type="ARBA" id="ARBA00022553"/>
    </source>
</evidence>
<feature type="compositionally biased region" description="Basic and acidic residues" evidence="11">
    <location>
        <begin position="1119"/>
        <end position="1157"/>
    </location>
</feature>
<dbReference type="STRING" id="1314776.A0A166E3M4"/>
<evidence type="ECO:0000313" key="14">
    <source>
        <dbReference type="Proteomes" id="UP000076798"/>
    </source>
</evidence>
<dbReference type="GO" id="GO:0005525">
    <property type="term" value="F:GTP binding"/>
    <property type="evidence" value="ECO:0007669"/>
    <property type="project" value="UniProtKB-KW"/>
</dbReference>
<evidence type="ECO:0000256" key="1">
    <source>
        <dbReference type="ARBA" id="ARBA00004604"/>
    </source>
</evidence>
<feature type="domain" description="Bms1-type G" evidence="12">
    <location>
        <begin position="77"/>
        <end position="241"/>
    </location>
</feature>
<dbReference type="FunFam" id="3.40.50.300:FF:000105">
    <property type="entry name" value="BMS1 ribosome biogenesis factor"/>
    <property type="match status" value="1"/>
</dbReference>
<dbReference type="Proteomes" id="UP000076798">
    <property type="component" value="Unassembled WGS sequence"/>
</dbReference>
<feature type="compositionally biased region" description="Acidic residues" evidence="11">
    <location>
        <begin position="598"/>
        <end position="612"/>
    </location>
</feature>
<keyword evidence="8" id="KW-0539">Nucleus</keyword>
<dbReference type="CDD" id="cd01882">
    <property type="entry name" value="BMS1"/>
    <property type="match status" value="1"/>
</dbReference>
<dbReference type="PANTHER" id="PTHR12858:SF2">
    <property type="entry name" value="RIBOSOME BIOGENESIS PROTEIN BMS1 HOMOLOG"/>
    <property type="match status" value="1"/>
</dbReference>
<reference evidence="13 14" key="1">
    <citation type="journal article" date="2016" name="Mol. Biol. Evol.">
        <title>Comparative Genomics of Early-Diverging Mushroom-Forming Fungi Provides Insights into the Origins of Lignocellulose Decay Capabilities.</title>
        <authorList>
            <person name="Nagy L.G."/>
            <person name="Riley R."/>
            <person name="Tritt A."/>
            <person name="Adam C."/>
            <person name="Daum C."/>
            <person name="Floudas D."/>
            <person name="Sun H."/>
            <person name="Yadav J.S."/>
            <person name="Pangilinan J."/>
            <person name="Larsson K.H."/>
            <person name="Matsuura K."/>
            <person name="Barry K."/>
            <person name="Labutti K."/>
            <person name="Kuo R."/>
            <person name="Ohm R.A."/>
            <person name="Bhattacharya S.S."/>
            <person name="Shirouzu T."/>
            <person name="Yoshinaga Y."/>
            <person name="Martin F.M."/>
            <person name="Grigoriev I.V."/>
            <person name="Hibbett D.S."/>
        </authorList>
    </citation>
    <scope>NUCLEOTIDE SEQUENCE [LARGE SCALE GENOMIC DNA]</scope>
    <source>
        <strain evidence="13 14">HHB10207 ss-3</strain>
    </source>
</reference>
<proteinExistence type="inferred from homology"/>
<comment type="similarity">
    <text evidence="10">Belongs to the TRAFAC class translation factor GTPase superfamily. Bms1-like GTPase family. BMS1 subfamily.</text>
</comment>
<dbReference type="InterPro" id="IPR037875">
    <property type="entry name" value="Bms1_N"/>
</dbReference>
<organism evidence="13 14">
    <name type="scientific">Sistotremastrum suecicum HHB10207 ss-3</name>
    <dbReference type="NCBI Taxonomy" id="1314776"/>
    <lineage>
        <taxon>Eukaryota</taxon>
        <taxon>Fungi</taxon>
        <taxon>Dikarya</taxon>
        <taxon>Basidiomycota</taxon>
        <taxon>Agaricomycotina</taxon>
        <taxon>Agaricomycetes</taxon>
        <taxon>Sistotremastrales</taxon>
        <taxon>Sistotremastraceae</taxon>
        <taxon>Sistotremastrum</taxon>
    </lineage>
</organism>
<protein>
    <submittedName>
        <fullName evidence="13">DUF663-domain-containing protein</fullName>
    </submittedName>
</protein>
<evidence type="ECO:0000256" key="7">
    <source>
        <dbReference type="ARBA" id="ARBA00023134"/>
    </source>
</evidence>
<dbReference type="GO" id="GO:0003924">
    <property type="term" value="F:GTPase activity"/>
    <property type="evidence" value="ECO:0007669"/>
    <property type="project" value="TreeGrafter"/>
</dbReference>
<dbReference type="PANTHER" id="PTHR12858">
    <property type="entry name" value="RIBOSOME BIOGENESIS PROTEIN"/>
    <property type="match status" value="1"/>
</dbReference>
<keyword evidence="7" id="KW-0342">GTP-binding</keyword>
<dbReference type="OrthoDB" id="10260897at2759"/>
<comment type="subcellular location">
    <subcellularLocation>
        <location evidence="1">Nucleus</location>
        <location evidence="1">Nucleolus</location>
    </subcellularLocation>
</comment>
<keyword evidence="6" id="KW-0067">ATP-binding</keyword>
<evidence type="ECO:0000313" key="13">
    <source>
        <dbReference type="EMBL" id="KZT39177.1"/>
    </source>
</evidence>
<feature type="region of interest" description="Disordered" evidence="11">
    <location>
        <begin position="1"/>
        <end position="53"/>
    </location>
</feature>
<feature type="compositionally biased region" description="Gly residues" evidence="11">
    <location>
        <begin position="659"/>
        <end position="668"/>
    </location>
</feature>
<dbReference type="Pfam" id="PF08142">
    <property type="entry name" value="AARP2CN"/>
    <property type="match status" value="1"/>
</dbReference>
<evidence type="ECO:0000256" key="6">
    <source>
        <dbReference type="ARBA" id="ARBA00022840"/>
    </source>
</evidence>
<evidence type="ECO:0000256" key="9">
    <source>
        <dbReference type="ARBA" id="ARBA00049117"/>
    </source>
</evidence>
<accession>A0A166E3M4</accession>
<keyword evidence="5" id="KW-0378">Hydrolase</keyword>
<dbReference type="Pfam" id="PF04950">
    <property type="entry name" value="RIBIOP_C"/>
    <property type="match status" value="1"/>
</dbReference>
<dbReference type="SMART" id="SM01362">
    <property type="entry name" value="DUF663"/>
    <property type="match status" value="1"/>
</dbReference>
<dbReference type="Pfam" id="PF22298">
    <property type="entry name" value="Tsr1_G-like"/>
    <property type="match status" value="1"/>
</dbReference>
<dbReference type="GO" id="GO:0034511">
    <property type="term" value="F:U3 snoRNA binding"/>
    <property type="evidence" value="ECO:0007669"/>
    <property type="project" value="TreeGrafter"/>
</dbReference>
<evidence type="ECO:0000256" key="10">
    <source>
        <dbReference type="ARBA" id="ARBA00061391"/>
    </source>
</evidence>
<dbReference type="SUPFAM" id="SSF52540">
    <property type="entry name" value="P-loop containing nucleoside triphosphate hydrolases"/>
    <property type="match status" value="1"/>
</dbReference>
<feature type="compositionally biased region" description="Acidic residues" evidence="11">
    <location>
        <begin position="499"/>
        <end position="509"/>
    </location>
</feature>
<name>A0A166E3M4_9AGAM</name>
<feature type="region of interest" description="Disordered" evidence="11">
    <location>
        <begin position="584"/>
        <end position="625"/>
    </location>
</feature>
<keyword evidence="4" id="KW-0547">Nucleotide-binding</keyword>
<dbReference type="GO" id="GO:0032040">
    <property type="term" value="C:small-subunit processome"/>
    <property type="evidence" value="ECO:0007669"/>
    <property type="project" value="UniProtKB-ARBA"/>
</dbReference>
<dbReference type="GO" id="GO:0030686">
    <property type="term" value="C:90S preribosome"/>
    <property type="evidence" value="ECO:0007669"/>
    <property type="project" value="TreeGrafter"/>
</dbReference>
<dbReference type="GO" id="GO:0005524">
    <property type="term" value="F:ATP binding"/>
    <property type="evidence" value="ECO:0007669"/>
    <property type="project" value="UniProtKB-KW"/>
</dbReference>
<dbReference type="EMBL" id="KV428050">
    <property type="protein sequence ID" value="KZT39177.1"/>
    <property type="molecule type" value="Genomic_DNA"/>
</dbReference>
<evidence type="ECO:0000256" key="8">
    <source>
        <dbReference type="ARBA" id="ARBA00023242"/>
    </source>
</evidence>
<dbReference type="InterPro" id="IPR030387">
    <property type="entry name" value="G_Bms1/Tsr1_dom"/>
</dbReference>